<gene>
    <name evidence="2" type="ORF">FSB_LOCUS24351</name>
</gene>
<evidence type="ECO:0000313" key="2">
    <source>
        <dbReference type="EMBL" id="SPC96469.1"/>
    </source>
</evidence>
<protein>
    <submittedName>
        <fullName evidence="2">Uncharacterized protein</fullName>
    </submittedName>
</protein>
<dbReference type="EMBL" id="OIVN01001669">
    <property type="protein sequence ID" value="SPC96469.1"/>
    <property type="molecule type" value="Genomic_DNA"/>
</dbReference>
<organism evidence="2">
    <name type="scientific">Fagus sylvatica</name>
    <name type="common">Beechnut</name>
    <dbReference type="NCBI Taxonomy" id="28930"/>
    <lineage>
        <taxon>Eukaryota</taxon>
        <taxon>Viridiplantae</taxon>
        <taxon>Streptophyta</taxon>
        <taxon>Embryophyta</taxon>
        <taxon>Tracheophyta</taxon>
        <taxon>Spermatophyta</taxon>
        <taxon>Magnoliopsida</taxon>
        <taxon>eudicotyledons</taxon>
        <taxon>Gunneridae</taxon>
        <taxon>Pentapetalae</taxon>
        <taxon>rosids</taxon>
        <taxon>fabids</taxon>
        <taxon>Fagales</taxon>
        <taxon>Fagaceae</taxon>
        <taxon>Fagus</taxon>
    </lineage>
</organism>
<dbReference type="AlphaFoldDB" id="A0A2N9GAS1"/>
<feature type="region of interest" description="Disordered" evidence="1">
    <location>
        <begin position="1"/>
        <end position="24"/>
    </location>
</feature>
<evidence type="ECO:0000256" key="1">
    <source>
        <dbReference type="SAM" id="MobiDB-lite"/>
    </source>
</evidence>
<accession>A0A2N9GAS1</accession>
<sequence length="128" mass="14215">MPTPLATPRRREPPQPAAKPCRARSLPVWRSPIRADLGLDERDPPHGQACRLGLPCPIPAGLDPSVPISAWPVPAVPMTSILQRKGHRNVFGWSPEFDFAKKGSPERVGQSQLFVWLVAEINLFVWLL</sequence>
<reference evidence="2" key="1">
    <citation type="submission" date="2018-02" db="EMBL/GenBank/DDBJ databases">
        <authorList>
            <person name="Cohen D.B."/>
            <person name="Kent A.D."/>
        </authorList>
    </citation>
    <scope>NUCLEOTIDE SEQUENCE</scope>
</reference>
<name>A0A2N9GAS1_FAGSY</name>
<proteinExistence type="predicted"/>